<gene>
    <name evidence="1" type="ORF">MSVAZ_0037</name>
</gene>
<geneLocation type="plasmid" evidence="1 2">
    <name>unnamed</name>
</geneLocation>
<dbReference type="PATRIC" id="fig|1434123.4.peg.4347"/>
<keyword evidence="2" id="KW-1185">Reference proteome</keyword>
<proteinExistence type="predicted"/>
<dbReference type="HOGENOM" id="CLU_2802326_0_0_2"/>
<dbReference type="Proteomes" id="UP000033096">
    <property type="component" value="Plasmid unnamed"/>
</dbReference>
<dbReference type="EMBL" id="CP009519">
    <property type="protein sequence ID" value="AKB42306.1"/>
    <property type="molecule type" value="Genomic_DNA"/>
</dbReference>
<accession>A0A0E3LGD0</accession>
<evidence type="ECO:0000313" key="2">
    <source>
        <dbReference type="Proteomes" id="UP000033096"/>
    </source>
</evidence>
<dbReference type="AlphaFoldDB" id="A0A0E3LGD0"/>
<name>A0A0E3LGD0_9EURY</name>
<reference evidence="1 2" key="1">
    <citation type="submission" date="2014-07" db="EMBL/GenBank/DDBJ databases">
        <title>Methanogenic archaea and the global carbon cycle.</title>
        <authorList>
            <person name="Henriksen J.R."/>
            <person name="Luke J."/>
            <person name="Reinhart S."/>
            <person name="Benedict M.N."/>
            <person name="Youngblut N.D."/>
            <person name="Metcalf M.E."/>
            <person name="Whitaker R.J."/>
            <person name="Metcalf W.W."/>
        </authorList>
    </citation>
    <scope>NUCLEOTIDE SEQUENCE [LARGE SCALE GENOMIC DNA]</scope>
    <source>
        <strain evidence="1 2">Z-761</strain>
        <plasmid evidence="1 2">unnamed</plasmid>
    </source>
</reference>
<dbReference type="KEGG" id="mvc:MSVAZ_0037"/>
<evidence type="ECO:0000313" key="1">
    <source>
        <dbReference type="EMBL" id="AKB42306.1"/>
    </source>
</evidence>
<keyword evidence="1" id="KW-0614">Plasmid</keyword>
<protein>
    <submittedName>
        <fullName evidence="1">Uncharacterized protein</fullName>
    </submittedName>
</protein>
<sequence length="67" mass="7731">MLNRFLFSVEIEDHKRNIPFIKLNIKAIQKIDGVAQYIDSSYPVAGFPAIKKREYDSSTKDIDVDNN</sequence>
<organism evidence="1 2">
    <name type="scientific">Methanosarcina vacuolata Z-761</name>
    <dbReference type="NCBI Taxonomy" id="1434123"/>
    <lineage>
        <taxon>Archaea</taxon>
        <taxon>Methanobacteriati</taxon>
        <taxon>Methanobacteriota</taxon>
        <taxon>Stenosarchaea group</taxon>
        <taxon>Methanomicrobia</taxon>
        <taxon>Methanosarcinales</taxon>
        <taxon>Methanosarcinaceae</taxon>
        <taxon>Methanosarcina</taxon>
    </lineage>
</organism>